<dbReference type="GO" id="GO:0106312">
    <property type="term" value="F:methylenetetrahydrofolate reductase (NADH) activity"/>
    <property type="evidence" value="ECO:0007669"/>
    <property type="project" value="UniProtKB-EC"/>
</dbReference>
<dbReference type="GO" id="GO:0035999">
    <property type="term" value="P:tetrahydrofolate interconversion"/>
    <property type="evidence" value="ECO:0007669"/>
    <property type="project" value="UniProtKB-UniPathway"/>
</dbReference>
<comment type="similarity">
    <text evidence="3 12">Belongs to the methylenetetrahydrofolate reductase family.</text>
</comment>
<dbReference type="EC" id="1.5.1.54" evidence="12"/>
<accession>A0A662ZGD8</accession>
<evidence type="ECO:0000313" key="13">
    <source>
        <dbReference type="EMBL" id="SFP26970.1"/>
    </source>
</evidence>
<evidence type="ECO:0000256" key="8">
    <source>
        <dbReference type="ARBA" id="ARBA00023027"/>
    </source>
</evidence>
<sequence length="291" mass="31913">MQVAQIFKQKKPVVSFEIFPPKRDEALKSIDETLGILTELKPDFISVTFGAGGSVTNSKTVEIASKIKKNFGIEAVAHLTCLNYSKDEIIEMVNNLKANDIDNILALRGDHNPNLAPKNDFMHASDLITFVKQHSDLGISAACYPEGHPEAQSLSEDVINLKRKVDAGAQHLVSQLFFDNDIFYRFIELCKVAGINVPIEAGIMPVINKAQIERMVGLCGASLPDNLKRMLDKFADNKEALFDAGIAFATNQIIDLLAAGVDGIHIYTMNNPKVAMKICDSIKNVIASNRA</sequence>
<dbReference type="RefSeq" id="WP_093141378.1">
    <property type="nucleotide sequence ID" value="NZ_FOXF01000011.1"/>
</dbReference>
<dbReference type="PANTHER" id="PTHR45754:SF3">
    <property type="entry name" value="METHYLENETETRAHYDROFOLATE REDUCTASE (NADPH)"/>
    <property type="match status" value="1"/>
</dbReference>
<comment type="catalytic activity">
    <reaction evidence="11">
        <text>(6S)-5-methyl-5,6,7,8-tetrahydrofolate + NAD(+) = (6R)-5,10-methylene-5,6,7,8-tetrahydrofolate + NADH + H(+)</text>
        <dbReference type="Rhea" id="RHEA:19821"/>
        <dbReference type="ChEBI" id="CHEBI:15378"/>
        <dbReference type="ChEBI" id="CHEBI:15636"/>
        <dbReference type="ChEBI" id="CHEBI:18608"/>
        <dbReference type="ChEBI" id="CHEBI:57540"/>
        <dbReference type="ChEBI" id="CHEBI:57945"/>
        <dbReference type="EC" id="1.5.1.54"/>
    </reaction>
    <physiologicalReaction direction="right-to-left" evidence="11">
        <dbReference type="Rhea" id="RHEA:19823"/>
    </physiologicalReaction>
</comment>
<evidence type="ECO:0000256" key="2">
    <source>
        <dbReference type="ARBA" id="ARBA00004777"/>
    </source>
</evidence>
<organism evidence="13 14">
    <name type="scientific">Ruminobacter amylophilus</name>
    <dbReference type="NCBI Taxonomy" id="867"/>
    <lineage>
        <taxon>Bacteria</taxon>
        <taxon>Pseudomonadati</taxon>
        <taxon>Pseudomonadota</taxon>
        <taxon>Gammaproteobacteria</taxon>
        <taxon>Aeromonadales</taxon>
        <taxon>Succinivibrionaceae</taxon>
        <taxon>Ruminobacter</taxon>
    </lineage>
</organism>
<dbReference type="InterPro" id="IPR004620">
    <property type="entry name" value="MTHF_reductase_bac"/>
</dbReference>
<evidence type="ECO:0000256" key="10">
    <source>
        <dbReference type="ARBA" id="ARBA00034478"/>
    </source>
</evidence>
<dbReference type="NCBIfam" id="TIGR00676">
    <property type="entry name" value="fadh2"/>
    <property type="match status" value="1"/>
</dbReference>
<evidence type="ECO:0000256" key="11">
    <source>
        <dbReference type="ARBA" id="ARBA00048628"/>
    </source>
</evidence>
<keyword evidence="7 12" id="KW-0560">Oxidoreductase</keyword>
<evidence type="ECO:0000256" key="12">
    <source>
        <dbReference type="RuleBase" id="RU003862"/>
    </source>
</evidence>
<dbReference type="InterPro" id="IPR003171">
    <property type="entry name" value="Mehydrof_redctse-like"/>
</dbReference>
<keyword evidence="14" id="KW-1185">Reference proteome</keyword>
<evidence type="ECO:0000256" key="6">
    <source>
        <dbReference type="ARBA" id="ARBA00022827"/>
    </source>
</evidence>
<dbReference type="Proteomes" id="UP000243745">
    <property type="component" value="Unassembled WGS sequence"/>
</dbReference>
<dbReference type="GO" id="GO:0005829">
    <property type="term" value="C:cytosol"/>
    <property type="evidence" value="ECO:0007669"/>
    <property type="project" value="InterPro"/>
</dbReference>
<evidence type="ECO:0000256" key="7">
    <source>
        <dbReference type="ARBA" id="ARBA00023002"/>
    </source>
</evidence>
<keyword evidence="8" id="KW-0520">NAD</keyword>
<evidence type="ECO:0000256" key="1">
    <source>
        <dbReference type="ARBA" id="ARBA00001974"/>
    </source>
</evidence>
<evidence type="ECO:0000313" key="14">
    <source>
        <dbReference type="Proteomes" id="UP000243745"/>
    </source>
</evidence>
<dbReference type="UniPathway" id="UPA00193"/>
<proteinExistence type="inferred from homology"/>
<evidence type="ECO:0000256" key="9">
    <source>
        <dbReference type="ARBA" id="ARBA00023167"/>
    </source>
</evidence>
<gene>
    <name evidence="13" type="ORF">SAMN02910344_00932</name>
</gene>
<dbReference type="SUPFAM" id="SSF51730">
    <property type="entry name" value="FAD-linked oxidoreductase"/>
    <property type="match status" value="1"/>
</dbReference>
<comment type="pathway">
    <text evidence="10">Amino-acid biosynthesis; L-methionine biosynthesis via de novo pathway.</text>
</comment>
<dbReference type="Gene3D" id="3.20.20.220">
    <property type="match status" value="1"/>
</dbReference>
<protein>
    <recommendedName>
        <fullName evidence="12">Methylenetetrahydrofolate reductase</fullName>
        <ecNumber evidence="12">1.5.1.54</ecNumber>
    </recommendedName>
</protein>
<name>A0A662ZGD8_9GAMM</name>
<keyword evidence="5 12" id="KW-0285">Flavoprotein</keyword>
<dbReference type="OrthoDB" id="9812555at2"/>
<keyword evidence="6 12" id="KW-0274">FAD</keyword>
<evidence type="ECO:0000256" key="3">
    <source>
        <dbReference type="ARBA" id="ARBA00006743"/>
    </source>
</evidence>
<reference evidence="13 14" key="1">
    <citation type="submission" date="2016-10" db="EMBL/GenBank/DDBJ databases">
        <authorList>
            <person name="Varghese N."/>
            <person name="Submissions S."/>
        </authorList>
    </citation>
    <scope>NUCLEOTIDE SEQUENCE [LARGE SCALE GENOMIC DNA]</scope>
    <source>
        <strain evidence="13 14">DSM 1361</strain>
    </source>
</reference>
<dbReference type="AlphaFoldDB" id="A0A662ZGD8"/>
<dbReference type="CDD" id="cd00537">
    <property type="entry name" value="MTHFR"/>
    <property type="match status" value="1"/>
</dbReference>
<dbReference type="GO" id="GO:0071949">
    <property type="term" value="F:FAD binding"/>
    <property type="evidence" value="ECO:0007669"/>
    <property type="project" value="TreeGrafter"/>
</dbReference>
<dbReference type="PANTHER" id="PTHR45754">
    <property type="entry name" value="METHYLENETETRAHYDROFOLATE REDUCTASE"/>
    <property type="match status" value="1"/>
</dbReference>
<comment type="pathway">
    <text evidence="2 12">One-carbon metabolism; tetrahydrofolate interconversion.</text>
</comment>
<dbReference type="GO" id="GO:0009086">
    <property type="term" value="P:methionine biosynthetic process"/>
    <property type="evidence" value="ECO:0007669"/>
    <property type="project" value="UniProtKB-KW"/>
</dbReference>
<dbReference type="InterPro" id="IPR029041">
    <property type="entry name" value="FAD-linked_oxidoreductase-like"/>
</dbReference>
<dbReference type="EMBL" id="FOXF01000011">
    <property type="protein sequence ID" value="SFP26970.1"/>
    <property type="molecule type" value="Genomic_DNA"/>
</dbReference>
<comment type="cofactor">
    <cofactor evidence="1 12">
        <name>FAD</name>
        <dbReference type="ChEBI" id="CHEBI:57692"/>
    </cofactor>
</comment>
<keyword evidence="4" id="KW-0028">Amino-acid biosynthesis</keyword>
<evidence type="ECO:0000256" key="4">
    <source>
        <dbReference type="ARBA" id="ARBA00022605"/>
    </source>
</evidence>
<dbReference type="Pfam" id="PF02219">
    <property type="entry name" value="MTHFR"/>
    <property type="match status" value="1"/>
</dbReference>
<keyword evidence="9" id="KW-0486">Methionine biosynthesis</keyword>
<evidence type="ECO:0000256" key="5">
    <source>
        <dbReference type="ARBA" id="ARBA00022630"/>
    </source>
</evidence>